<comment type="cofactor">
    <cofactor evidence="1">
        <name>Zn(2+)</name>
        <dbReference type="ChEBI" id="CHEBI:29105"/>
    </cofactor>
</comment>
<protein>
    <recommendedName>
        <fullName evidence="10">Adenosine deaminase-like protein</fullName>
    </recommendedName>
</protein>
<keyword evidence="5" id="KW-0378">Hydrolase</keyword>
<dbReference type="OrthoDB" id="272271at2759"/>
<evidence type="ECO:0000256" key="1">
    <source>
        <dbReference type="ARBA" id="ARBA00001947"/>
    </source>
</evidence>
<dbReference type="PANTHER" id="PTHR11409:SF42">
    <property type="entry name" value="ADENOSINE DEAMINASE-LIKE PROTEIN"/>
    <property type="match status" value="1"/>
</dbReference>
<dbReference type="Proteomes" id="UP000268350">
    <property type="component" value="Unassembled WGS sequence"/>
</dbReference>
<evidence type="ECO:0000256" key="2">
    <source>
        <dbReference type="ARBA" id="ARBA00006676"/>
    </source>
</evidence>
<dbReference type="SUPFAM" id="SSF51556">
    <property type="entry name" value="Metallo-dependent hydrolases"/>
    <property type="match status" value="1"/>
</dbReference>
<keyword evidence="4" id="KW-0479">Metal-binding</keyword>
<dbReference type="InterPro" id="IPR032466">
    <property type="entry name" value="Metal_Hydrolase"/>
</dbReference>
<dbReference type="AlphaFoldDB" id="A0A3B0KFB5"/>
<dbReference type="Gene3D" id="3.20.20.140">
    <property type="entry name" value="Metal-dependent hydrolases"/>
    <property type="match status" value="1"/>
</dbReference>
<evidence type="ECO:0000313" key="12">
    <source>
        <dbReference type="EMBL" id="SPP84416.1"/>
    </source>
</evidence>
<dbReference type="STRING" id="7266.A0A3B0KFB5"/>
<dbReference type="Pfam" id="PF00962">
    <property type="entry name" value="A_deaminase"/>
    <property type="match status" value="1"/>
</dbReference>
<dbReference type="GO" id="GO:0006154">
    <property type="term" value="P:adenosine catabolic process"/>
    <property type="evidence" value="ECO:0007669"/>
    <property type="project" value="TreeGrafter"/>
</dbReference>
<dbReference type="EMBL" id="OUUW01000008">
    <property type="protein sequence ID" value="SPP84416.1"/>
    <property type="molecule type" value="Genomic_DNA"/>
</dbReference>
<evidence type="ECO:0000256" key="10">
    <source>
        <dbReference type="ARBA" id="ARBA00070474"/>
    </source>
</evidence>
<comment type="catalytic activity">
    <reaction evidence="8">
        <text>N(6)-methyl-AMP + H2O + H(+) = IMP + methylamine</text>
        <dbReference type="Rhea" id="RHEA:16001"/>
        <dbReference type="ChEBI" id="CHEBI:15377"/>
        <dbReference type="ChEBI" id="CHEBI:15378"/>
        <dbReference type="ChEBI" id="CHEBI:58053"/>
        <dbReference type="ChEBI" id="CHEBI:59338"/>
        <dbReference type="ChEBI" id="CHEBI:144842"/>
    </reaction>
    <physiologicalReaction direction="left-to-right" evidence="8">
        <dbReference type="Rhea" id="RHEA:16002"/>
    </physiologicalReaction>
</comment>
<name>A0A3B0KFB5_DROGU</name>
<evidence type="ECO:0000256" key="7">
    <source>
        <dbReference type="ARBA" id="ARBA00023080"/>
    </source>
</evidence>
<evidence type="ECO:0000256" key="6">
    <source>
        <dbReference type="ARBA" id="ARBA00022833"/>
    </source>
</evidence>
<accession>A0A3B0KFB5</accession>
<proteinExistence type="inferred from homology"/>
<dbReference type="GO" id="GO:0004000">
    <property type="term" value="F:adenosine deaminase activity"/>
    <property type="evidence" value="ECO:0007669"/>
    <property type="project" value="TreeGrafter"/>
</dbReference>
<evidence type="ECO:0000256" key="4">
    <source>
        <dbReference type="ARBA" id="ARBA00022723"/>
    </source>
</evidence>
<dbReference type="PANTHER" id="PTHR11409">
    <property type="entry name" value="ADENOSINE DEAMINASE"/>
    <property type="match status" value="1"/>
</dbReference>
<dbReference type="OMA" id="RPQFKPY"/>
<dbReference type="InterPro" id="IPR006330">
    <property type="entry name" value="Ado/ade_deaminase"/>
</dbReference>
<evidence type="ECO:0000256" key="3">
    <source>
        <dbReference type="ARBA" id="ARBA00011245"/>
    </source>
</evidence>
<dbReference type="GO" id="GO:0046872">
    <property type="term" value="F:metal ion binding"/>
    <property type="evidence" value="ECO:0007669"/>
    <property type="project" value="UniProtKB-KW"/>
</dbReference>
<dbReference type="InterPro" id="IPR001365">
    <property type="entry name" value="A_deaminase_dom"/>
</dbReference>
<dbReference type="GO" id="GO:0009117">
    <property type="term" value="P:nucleotide metabolic process"/>
    <property type="evidence" value="ECO:0007669"/>
    <property type="project" value="UniProtKB-KW"/>
</dbReference>
<keyword evidence="7" id="KW-0546">Nucleotide metabolism</keyword>
<evidence type="ECO:0000313" key="13">
    <source>
        <dbReference type="Proteomes" id="UP000268350"/>
    </source>
</evidence>
<reference evidence="13" key="1">
    <citation type="submission" date="2018-01" db="EMBL/GenBank/DDBJ databases">
        <authorList>
            <person name="Alioto T."/>
            <person name="Alioto T."/>
        </authorList>
    </citation>
    <scope>NUCLEOTIDE SEQUENCE [LARGE SCALE GENOMIC DNA]</scope>
</reference>
<sequence length="340" mass="38149">MFKFLKELPKVELHAHLNGSLNTNSLRDLAEKVYGNTSEEFSQLCARFVDFEKDSNLDKCFEKFAFVHELTSTAEGLQYATELVIRDFANDNIQYLELRTTPKANNNYLRRDYLRIVLDTIKKGREKYPNILVKLLPSINRSEPVAVAEETVALAVEFAKTDPDLVVGIDLSGNPAQGKFTDFSGALNLARKEGLKLVIHCAEIDNTSEIKEMLAFGMSRCGHGTYLSSEDIAHMKAADIPIECCLTSNVKSGTVSSFEEHHLKQLMEADAPKVVCTDDSGVFDTTLTNELLLVAETFNLTRDHCIDLTMEAVKHSFANDEERQQMALKVEHYVNSLKSE</sequence>
<evidence type="ECO:0000256" key="5">
    <source>
        <dbReference type="ARBA" id="ARBA00022801"/>
    </source>
</evidence>
<comment type="function">
    <text evidence="9">Catalyzes the hydrolysis of the free cytosolic methylated adenosine nucleotide N(6)-methyl-AMP (N6-mAMP) to produce inositol monophosphate (IMP) and methylamine. Is required for the catabolism of cytosolic N6-mAMP, which is derived from the degradation of mRNA containing N6-methylated adenine (m6A).</text>
</comment>
<dbReference type="GO" id="GO:0046103">
    <property type="term" value="P:inosine biosynthetic process"/>
    <property type="evidence" value="ECO:0007669"/>
    <property type="project" value="TreeGrafter"/>
</dbReference>
<dbReference type="FunFam" id="3.20.20.140:FF:000033">
    <property type="entry name" value="Adenosine deaminase-like protein"/>
    <property type="match status" value="1"/>
</dbReference>
<evidence type="ECO:0000256" key="8">
    <source>
        <dbReference type="ARBA" id="ARBA00048787"/>
    </source>
</evidence>
<organism evidence="12 13">
    <name type="scientific">Drosophila guanche</name>
    <name type="common">Fruit fly</name>
    <dbReference type="NCBI Taxonomy" id="7266"/>
    <lineage>
        <taxon>Eukaryota</taxon>
        <taxon>Metazoa</taxon>
        <taxon>Ecdysozoa</taxon>
        <taxon>Arthropoda</taxon>
        <taxon>Hexapoda</taxon>
        <taxon>Insecta</taxon>
        <taxon>Pterygota</taxon>
        <taxon>Neoptera</taxon>
        <taxon>Endopterygota</taxon>
        <taxon>Diptera</taxon>
        <taxon>Brachycera</taxon>
        <taxon>Muscomorpha</taxon>
        <taxon>Ephydroidea</taxon>
        <taxon>Drosophilidae</taxon>
        <taxon>Drosophila</taxon>
        <taxon>Sophophora</taxon>
    </lineage>
</organism>
<evidence type="ECO:0000259" key="11">
    <source>
        <dbReference type="Pfam" id="PF00962"/>
    </source>
</evidence>
<evidence type="ECO:0000256" key="9">
    <source>
        <dbReference type="ARBA" id="ARBA00057464"/>
    </source>
</evidence>
<feature type="domain" description="Adenosine deaminase" evidence="11">
    <location>
        <begin position="9"/>
        <end position="331"/>
    </location>
</feature>
<gene>
    <name evidence="12" type="ORF">DGUA_6G016996</name>
</gene>
<dbReference type="CDD" id="cd00443">
    <property type="entry name" value="ADA_AMPD"/>
    <property type="match status" value="1"/>
</dbReference>
<comment type="similarity">
    <text evidence="2">Belongs to the metallo-dependent hydrolases superfamily. Adenosine and AMP deaminases family.</text>
</comment>
<comment type="subunit">
    <text evidence="3">Monomer.</text>
</comment>
<keyword evidence="13" id="KW-1185">Reference proteome</keyword>
<keyword evidence="6" id="KW-0862">Zinc</keyword>